<dbReference type="EMBL" id="BMIQ01000001">
    <property type="protein sequence ID" value="GGD93615.1"/>
    <property type="molecule type" value="Genomic_DNA"/>
</dbReference>
<gene>
    <name evidence="1" type="ORF">GCM10011390_10440</name>
</gene>
<comment type="caution">
    <text evidence="1">The sequence shown here is derived from an EMBL/GenBank/DDBJ whole genome shotgun (WGS) entry which is preliminary data.</text>
</comment>
<dbReference type="AlphaFoldDB" id="A0A917E1T1"/>
<reference evidence="1" key="1">
    <citation type="journal article" date="2014" name="Int. J. Syst. Evol. Microbiol.">
        <title>Complete genome sequence of Corynebacterium casei LMG S-19264T (=DSM 44701T), isolated from a smear-ripened cheese.</title>
        <authorList>
            <consortium name="US DOE Joint Genome Institute (JGI-PGF)"/>
            <person name="Walter F."/>
            <person name="Albersmeier A."/>
            <person name="Kalinowski J."/>
            <person name="Ruckert C."/>
        </authorList>
    </citation>
    <scope>NUCLEOTIDE SEQUENCE</scope>
    <source>
        <strain evidence="1">CGMCC 1.15367</strain>
    </source>
</reference>
<dbReference type="Proteomes" id="UP000644699">
    <property type="component" value="Unassembled WGS sequence"/>
</dbReference>
<protein>
    <submittedName>
        <fullName evidence="1">Uncharacterized protein</fullName>
    </submittedName>
</protein>
<name>A0A917E1T1_9HYPH</name>
<dbReference type="InterPro" id="IPR019546">
    <property type="entry name" value="TAT_signal_bac_arc"/>
</dbReference>
<reference evidence="1" key="2">
    <citation type="submission" date="2020-09" db="EMBL/GenBank/DDBJ databases">
        <authorList>
            <person name="Sun Q."/>
            <person name="Zhou Y."/>
        </authorList>
    </citation>
    <scope>NUCLEOTIDE SEQUENCE</scope>
    <source>
        <strain evidence="1">CGMCC 1.15367</strain>
    </source>
</reference>
<dbReference type="InterPro" id="IPR006311">
    <property type="entry name" value="TAT_signal"/>
</dbReference>
<dbReference type="PROSITE" id="PS51318">
    <property type="entry name" value="TAT"/>
    <property type="match status" value="1"/>
</dbReference>
<proteinExistence type="predicted"/>
<sequence>MQNDPNGATGEAVPAPTRRAFLRTAATAGASVAAGGMAIMATPSHAAGHPDAELLALGAEFDRAFAAYKIAAVHASNLADAFHAKNGTWPRKAEQRHNAYAAAYGRDVDPAIVASDDAARVADKLAIRIRSIPAKTLAGVAVKARTLRYDLCKWGDDPEPMSEWDWDDFCLESFIRGIQEIGGGPV</sequence>
<organism evidence="1 2">
    <name type="scientific">Aureimonas endophytica</name>
    <dbReference type="NCBI Taxonomy" id="2027858"/>
    <lineage>
        <taxon>Bacteria</taxon>
        <taxon>Pseudomonadati</taxon>
        <taxon>Pseudomonadota</taxon>
        <taxon>Alphaproteobacteria</taxon>
        <taxon>Hyphomicrobiales</taxon>
        <taxon>Aurantimonadaceae</taxon>
        <taxon>Aureimonas</taxon>
    </lineage>
</organism>
<accession>A0A917E1T1</accession>
<evidence type="ECO:0000313" key="2">
    <source>
        <dbReference type="Proteomes" id="UP000644699"/>
    </source>
</evidence>
<dbReference type="RefSeq" id="WP_188907116.1">
    <property type="nucleotide sequence ID" value="NZ_BMIQ01000001.1"/>
</dbReference>
<keyword evidence="2" id="KW-1185">Reference proteome</keyword>
<evidence type="ECO:0000313" key="1">
    <source>
        <dbReference type="EMBL" id="GGD93615.1"/>
    </source>
</evidence>
<dbReference type="NCBIfam" id="TIGR01409">
    <property type="entry name" value="TAT_signal_seq"/>
    <property type="match status" value="1"/>
</dbReference>